<evidence type="ECO:0000313" key="4">
    <source>
        <dbReference type="EMBL" id="KAJ4009502.1"/>
    </source>
</evidence>
<gene>
    <name evidence="4" type="ORF">NW766_008619</name>
</gene>
<protein>
    <recommendedName>
        <fullName evidence="3">NACHT domain-containing protein</fullName>
    </recommendedName>
</protein>
<name>A0A9W8PJR5_9HYPO</name>
<evidence type="ECO:0000313" key="5">
    <source>
        <dbReference type="Proteomes" id="UP001152130"/>
    </source>
</evidence>
<dbReference type="InterPro" id="IPR027417">
    <property type="entry name" value="P-loop_NTPase"/>
</dbReference>
<dbReference type="Proteomes" id="UP001152130">
    <property type="component" value="Unassembled WGS sequence"/>
</dbReference>
<keyword evidence="5" id="KW-1185">Reference proteome</keyword>
<sequence length="1436" mass="162432">MEIVGVIAAVPGLIEIIKAVSTGVRGLKKGKVAAKTIQDLLTQLQDLESILQDIQTRWKNGGVDQLRLQRLSPPLKQLKVELSSLRSLLQSSEITKEPSRYLKRAFFLSTRLDKSLNEVHTRLSQLKTSLTLLIAHGQDAVTRDLESRSFTTRRLDLQALLQPAGSSFIPDKTAGTCDWIWSHTTFSDWMQNSAVLPDSYLDRILCIIGTKGCGKSVLAKAIAEEFRVRKNTALHFSFWSGSEAQQKLLNLLRTLVWQILGNITDESLERISEPLVKSAVIDTQVLTRVLHIALSMIVEKVYLIIDGVDESSDDWNNQTEGSLSVVLNLAKSHNNLHVLLSGRELSLRTILKSNCPRLEITDRLIRDDLLKVISVELETSLSIHSQPVRDMIQASLEARSQIMFLWVTLALKELGRCFSVEEVKETLTQVPRDLDREYHRLFARLMTRTGGTVIRPSVTMKRARYLLYALLACPEPMTGQDLCYAYASQCNSSGTVDDDLITTDGIVDACGDLVSVTDGRYHLIHASVSEFLMRPQHEWDHEDSAISYFRVDLSEAHESMRSACFRYIESVDLGYPLTDDGALSLSRRFPFILYVSKFLPFHLSQVQDRKRQSPKESSRSFGTHQFCVFVEYLFVMFSDSVQNQQADILDYWTELVMGETPLEDLTEHFKTELRRRVQLFGVQHERYESWLNLAVFLPNGSDEPVVPYRKAAGIVSRKVQPIKGFNKTILSSLPEHLSNSYGLPVQRLSQSLGAVSKMFTLLESSTADLVASSATFLPPPLILVAAKAAAQQKKWPLAERLSALAMAKTSGHRDFYELCSLLSLASAKMYRSEDYGEETERLVDKSIEIANCLPVRPQTEFFKVEAYTMQVAIRARTGRPEQAVESAKSLEKIVGKEREKCRSLVWDYSLGHTRGGFAYRWKWLKKTASLLESAGEYAAAAVFAGQGIDVYIESGAEPTTDIVDLYNTRISALYQIGGFNELLSTCDKHIQVFESVGSKADDIHTRWKVQSFRSSAYAAIGDEGEAMRYCLEATDEVNRLGVSKVQPLYEPWLAEMAKDLAHFDQYDRSMALCRELLEVKEVILTTGNRDQDTILGVIRPLVSKLESIGLIRPGYDEFLRCYSLLYLIEGSLGMDETNWWKTQATLSTEIIPVFKDRTALLTLKFIETCLRRNDDLDRAFEGYAMLGQICFNEGDLEATSLVSSDAASRLLSGSSLDLFSSYMELGEIWLSGGHVAKSESWIDLAYENETQTSPSDWVFANEVWYASRLGYLVDTYRDQLESADKRESFIEQAWAHLLRAIEENKNLERLRARNECFRGALESRCNKENDQHEHEMTGDCCTEVGAQVELDDNYDHTSDGCFEDSYTIEDIYDFEEGRDERIQTVRTRLEALGRTDLITKAEARVRAEALELRRLKRANSEEFFQATEGLRRRASI</sequence>
<feature type="coiled-coil region" evidence="2">
    <location>
        <begin position="37"/>
        <end position="95"/>
    </location>
</feature>
<keyword evidence="1" id="KW-0677">Repeat</keyword>
<dbReference type="Gene3D" id="3.40.50.300">
    <property type="entry name" value="P-loop containing nucleotide triphosphate hydrolases"/>
    <property type="match status" value="1"/>
</dbReference>
<dbReference type="PANTHER" id="PTHR10039:SF14">
    <property type="entry name" value="NACHT DOMAIN-CONTAINING PROTEIN"/>
    <property type="match status" value="1"/>
</dbReference>
<accession>A0A9W8PJR5</accession>
<reference evidence="4" key="1">
    <citation type="submission" date="2022-10" db="EMBL/GenBank/DDBJ databases">
        <title>Fusarium specimens isolated from Avocado Roots.</title>
        <authorList>
            <person name="Stajich J."/>
            <person name="Roper C."/>
            <person name="Heimlech-Rivalta G."/>
        </authorList>
    </citation>
    <scope>NUCLEOTIDE SEQUENCE</scope>
    <source>
        <strain evidence="4">CF00143</strain>
    </source>
</reference>
<dbReference type="PANTHER" id="PTHR10039">
    <property type="entry name" value="AMELOGENIN"/>
    <property type="match status" value="1"/>
</dbReference>
<comment type="caution">
    <text evidence="4">The sequence shown here is derived from an EMBL/GenBank/DDBJ whole genome shotgun (WGS) entry which is preliminary data.</text>
</comment>
<dbReference type="EMBL" id="JAPDHF010000013">
    <property type="protein sequence ID" value="KAJ4009502.1"/>
    <property type="molecule type" value="Genomic_DNA"/>
</dbReference>
<feature type="domain" description="NACHT" evidence="3">
    <location>
        <begin position="203"/>
        <end position="343"/>
    </location>
</feature>
<dbReference type="InterPro" id="IPR056884">
    <property type="entry name" value="NPHP3-like_N"/>
</dbReference>
<evidence type="ECO:0000256" key="2">
    <source>
        <dbReference type="SAM" id="Coils"/>
    </source>
</evidence>
<keyword evidence="2" id="KW-0175">Coiled coil</keyword>
<dbReference type="InterPro" id="IPR011990">
    <property type="entry name" value="TPR-like_helical_dom_sf"/>
</dbReference>
<dbReference type="Pfam" id="PF24883">
    <property type="entry name" value="NPHP3_N"/>
    <property type="match status" value="1"/>
</dbReference>
<dbReference type="InterPro" id="IPR007111">
    <property type="entry name" value="NACHT_NTPase"/>
</dbReference>
<organism evidence="4 5">
    <name type="scientific">Fusarium irregulare</name>
    <dbReference type="NCBI Taxonomy" id="2494466"/>
    <lineage>
        <taxon>Eukaryota</taxon>
        <taxon>Fungi</taxon>
        <taxon>Dikarya</taxon>
        <taxon>Ascomycota</taxon>
        <taxon>Pezizomycotina</taxon>
        <taxon>Sordariomycetes</taxon>
        <taxon>Hypocreomycetidae</taxon>
        <taxon>Hypocreales</taxon>
        <taxon>Nectriaceae</taxon>
        <taxon>Fusarium</taxon>
        <taxon>Fusarium incarnatum-equiseti species complex</taxon>
    </lineage>
</organism>
<dbReference type="PROSITE" id="PS50837">
    <property type="entry name" value="NACHT"/>
    <property type="match status" value="1"/>
</dbReference>
<evidence type="ECO:0000256" key="1">
    <source>
        <dbReference type="ARBA" id="ARBA00022737"/>
    </source>
</evidence>
<evidence type="ECO:0000259" key="3">
    <source>
        <dbReference type="PROSITE" id="PS50837"/>
    </source>
</evidence>
<dbReference type="SUPFAM" id="SSF52540">
    <property type="entry name" value="P-loop containing nucleoside triphosphate hydrolases"/>
    <property type="match status" value="1"/>
</dbReference>
<dbReference type="SUPFAM" id="SSF48452">
    <property type="entry name" value="TPR-like"/>
    <property type="match status" value="1"/>
</dbReference>
<proteinExistence type="predicted"/>